<protein>
    <submittedName>
        <fullName evidence="1">Uncharacterized protein</fullName>
    </submittedName>
</protein>
<accession>A0ABU4BLW3</accession>
<dbReference type="EMBL" id="JAWLKB010000001">
    <property type="protein sequence ID" value="MDV6265212.1"/>
    <property type="molecule type" value="Genomic_DNA"/>
</dbReference>
<organism evidence="1 2">
    <name type="scientific">Rhodococcus globerulus</name>
    <dbReference type="NCBI Taxonomy" id="33008"/>
    <lineage>
        <taxon>Bacteria</taxon>
        <taxon>Bacillati</taxon>
        <taxon>Actinomycetota</taxon>
        <taxon>Actinomycetes</taxon>
        <taxon>Mycobacteriales</taxon>
        <taxon>Nocardiaceae</taxon>
        <taxon>Rhodococcus</taxon>
    </lineage>
</organism>
<keyword evidence="2" id="KW-1185">Reference proteome</keyword>
<reference evidence="1 2" key="1">
    <citation type="submission" date="2023-10" db="EMBL/GenBank/DDBJ databases">
        <title>Development of a sustainable strategy for remediation of hydrocarbon-contaminated territories based on the waste exchange concept.</title>
        <authorList>
            <person name="Krivoruchko A."/>
        </authorList>
    </citation>
    <scope>NUCLEOTIDE SEQUENCE [LARGE SCALE GENOMIC DNA]</scope>
    <source>
        <strain evidence="1 2">IEGM 1203</strain>
    </source>
</reference>
<dbReference type="RefSeq" id="WP_317540399.1">
    <property type="nucleotide sequence ID" value="NZ_JAWLKB010000001.1"/>
</dbReference>
<evidence type="ECO:0000313" key="2">
    <source>
        <dbReference type="Proteomes" id="UP001185927"/>
    </source>
</evidence>
<comment type="caution">
    <text evidence="1">The sequence shown here is derived from an EMBL/GenBank/DDBJ whole genome shotgun (WGS) entry which is preliminary data.</text>
</comment>
<proteinExistence type="predicted"/>
<gene>
    <name evidence="1" type="ORF">R3Q16_01240</name>
</gene>
<sequence length="129" mass="14050">MSGSGFPIPSLPFALLLSFIRESVGANTNEWADDYRPQAKDSPFTLIVEGEVFAVTVRENGSEDYTWESGPNKNYGFGGGPAQVASVPGFDVPDGEVPDAEPYLSTIDDHRRSIRNFLGMTDPETGYIE</sequence>
<name>A0ABU4BLW3_RHOGO</name>
<dbReference type="Proteomes" id="UP001185927">
    <property type="component" value="Unassembled WGS sequence"/>
</dbReference>
<evidence type="ECO:0000313" key="1">
    <source>
        <dbReference type="EMBL" id="MDV6265212.1"/>
    </source>
</evidence>